<comment type="caution">
    <text evidence="5">The sequence shown here is derived from an EMBL/GenBank/DDBJ whole genome shotgun (WGS) entry which is preliminary data.</text>
</comment>
<dbReference type="InterPro" id="IPR030664">
    <property type="entry name" value="SdhA/FrdA/AprA"/>
</dbReference>
<evidence type="ECO:0000259" key="4">
    <source>
        <dbReference type="Pfam" id="PF00890"/>
    </source>
</evidence>
<reference evidence="5 6" key="1">
    <citation type="submission" date="2020-08" db="EMBL/GenBank/DDBJ databases">
        <title>Genomic Encyclopedia of Type Strains, Phase IV (KMG-V): Genome sequencing to study the core and pangenomes of soil and plant-associated prokaryotes.</title>
        <authorList>
            <person name="Whitman W."/>
        </authorList>
    </citation>
    <scope>NUCLEOTIDE SEQUENCE [LARGE SCALE GENOMIC DNA]</scope>
    <source>
        <strain evidence="5 6">SEMIA 4034</strain>
    </source>
</reference>
<dbReference type="InterPro" id="IPR003953">
    <property type="entry name" value="FAD-dep_OxRdtase_2_FAD-bd"/>
</dbReference>
<evidence type="ECO:0000313" key="5">
    <source>
        <dbReference type="EMBL" id="MBB5560517.1"/>
    </source>
</evidence>
<evidence type="ECO:0000256" key="1">
    <source>
        <dbReference type="ARBA" id="ARBA00001974"/>
    </source>
</evidence>
<dbReference type="GO" id="GO:0009055">
    <property type="term" value="F:electron transfer activity"/>
    <property type="evidence" value="ECO:0007669"/>
    <property type="project" value="TreeGrafter"/>
</dbReference>
<comment type="cofactor">
    <cofactor evidence="1">
        <name>FAD</name>
        <dbReference type="ChEBI" id="CHEBI:57692"/>
    </cofactor>
</comment>
<name>A0A7W8UNN4_9HYPH</name>
<dbReference type="Gene3D" id="3.50.50.60">
    <property type="entry name" value="FAD/NAD(P)-binding domain"/>
    <property type="match status" value="2"/>
</dbReference>
<dbReference type="GO" id="GO:0000104">
    <property type="term" value="F:succinate dehydrogenase activity"/>
    <property type="evidence" value="ECO:0007669"/>
    <property type="project" value="TreeGrafter"/>
</dbReference>
<dbReference type="SUPFAM" id="SSF51905">
    <property type="entry name" value="FAD/NAD(P)-binding domain"/>
    <property type="match status" value="1"/>
</dbReference>
<dbReference type="GO" id="GO:0009061">
    <property type="term" value="P:anaerobic respiration"/>
    <property type="evidence" value="ECO:0007669"/>
    <property type="project" value="TreeGrafter"/>
</dbReference>
<gene>
    <name evidence="5" type="ORF">GGI59_002179</name>
</gene>
<evidence type="ECO:0000256" key="3">
    <source>
        <dbReference type="ARBA" id="ARBA00023002"/>
    </source>
</evidence>
<accession>A0A7W8UNN4</accession>
<dbReference type="EMBL" id="JACHBC010000004">
    <property type="protein sequence ID" value="MBB5560517.1"/>
    <property type="molecule type" value="Genomic_DNA"/>
</dbReference>
<organism evidence="5 6">
    <name type="scientific">Rhizobium lentis</name>
    <dbReference type="NCBI Taxonomy" id="1138194"/>
    <lineage>
        <taxon>Bacteria</taxon>
        <taxon>Pseudomonadati</taxon>
        <taxon>Pseudomonadota</taxon>
        <taxon>Alphaproteobacteria</taxon>
        <taxon>Hyphomicrobiales</taxon>
        <taxon>Rhizobiaceae</taxon>
        <taxon>Rhizobium/Agrobacterium group</taxon>
        <taxon>Rhizobium</taxon>
    </lineage>
</organism>
<proteinExistence type="predicted"/>
<dbReference type="AlphaFoldDB" id="A0A7W8UNN4"/>
<evidence type="ECO:0000256" key="2">
    <source>
        <dbReference type="ARBA" id="ARBA00022630"/>
    </source>
</evidence>
<keyword evidence="3" id="KW-0560">Oxidoreductase</keyword>
<protein>
    <submittedName>
        <fullName evidence="5">Succinate dehydrogenase/fumarate reductase flavoprotein subunit</fullName>
    </submittedName>
</protein>
<dbReference type="GO" id="GO:0050660">
    <property type="term" value="F:flavin adenine dinucleotide binding"/>
    <property type="evidence" value="ECO:0007669"/>
    <property type="project" value="TreeGrafter"/>
</dbReference>
<keyword evidence="6" id="KW-1185">Reference proteome</keyword>
<dbReference type="InterPro" id="IPR027477">
    <property type="entry name" value="Succ_DH/fumarate_Rdtase_cat_sf"/>
</dbReference>
<evidence type="ECO:0000313" key="6">
    <source>
        <dbReference type="Proteomes" id="UP000528824"/>
    </source>
</evidence>
<dbReference type="GO" id="GO:0005886">
    <property type="term" value="C:plasma membrane"/>
    <property type="evidence" value="ECO:0007669"/>
    <property type="project" value="TreeGrafter"/>
</dbReference>
<dbReference type="Proteomes" id="UP000528824">
    <property type="component" value="Unassembled WGS sequence"/>
</dbReference>
<sequence>MTIDVPQEILDALTDVDMPKLPPEAGPSATARLAGIDVPIYRAGCVVVGSGAAGLRAAVEMKRRGDDVVIVSQSAWGGTSACSGSDKQTLHTANTADQGDNYKAMARAIRSGGAMDEDTAYVEAVGSSRMMASLQFLGLPLPQDPLGGTLRYQTDHDEVGRATSCGPRTSRLMVKVLAEEALRLDVPFYNQTTAVKILTEGEGTDRRVAGILAMRAADRMEENPLGITLFVSNVIVLAAGGPGELYRDSVYPNGCFGSLGLALEAGVELVNLTESQFGIGTRREGFPWNLSGTYVQAIPHIYSEDAEGGEHHFLAQYYRSTQELASNVFRKGYQWPFHATRMLDFGSSLVDLAIHCETAAGRRVFMDFNRNPLPVPGDLPFSLERLDEDVRLYLGKAGADQDMPIDRLKHMNPLAIELYRRYKIDIAADPLEFAVNNQHMNGGIMVDTWGRSNLAGCYAVGEAAGTHGVTRPGGAALNAGQVFGTRAAEHISASGRAKGAATGNMSGVAEAGITALLAALRSESPLTLKSVRSEVQARMSEKAGIICDQESVAQALIEARKLNATIRAGGVAYGRAAEAVRGVQWRHMALASEAVLSALDFFICNGGGSRGARAICDAQGESLPYASAGPLEEYRFRREREAHRDEQIVVQLDGDKLRLSTRSNRHFDESARSFFERDWPAWLTGRIYDLGAGE</sequence>
<dbReference type="PRINTS" id="PR00368">
    <property type="entry name" value="FADPNR"/>
</dbReference>
<dbReference type="Gene3D" id="3.90.700.10">
    <property type="entry name" value="Succinate dehydrogenase/fumarate reductase flavoprotein, catalytic domain"/>
    <property type="match status" value="1"/>
</dbReference>
<dbReference type="InterPro" id="IPR036188">
    <property type="entry name" value="FAD/NAD-bd_sf"/>
</dbReference>
<feature type="domain" description="FAD-dependent oxidoreductase 2 FAD-binding" evidence="4">
    <location>
        <begin position="46"/>
        <end position="279"/>
    </location>
</feature>
<dbReference type="Pfam" id="PF00890">
    <property type="entry name" value="FAD_binding_2"/>
    <property type="match status" value="1"/>
</dbReference>
<keyword evidence="2" id="KW-0285">Flavoprotein</keyword>
<dbReference type="PANTHER" id="PTHR11632">
    <property type="entry name" value="SUCCINATE DEHYDROGENASE 2 FLAVOPROTEIN SUBUNIT"/>
    <property type="match status" value="1"/>
</dbReference>
<dbReference type="RefSeq" id="WP_183916261.1">
    <property type="nucleotide sequence ID" value="NZ_JACHBB010000004.1"/>
</dbReference>
<dbReference type="PANTHER" id="PTHR11632:SF51">
    <property type="entry name" value="SUCCINATE DEHYDROGENASE [UBIQUINONE] FLAVOPROTEIN SUBUNIT, MITOCHONDRIAL"/>
    <property type="match status" value="1"/>
</dbReference>